<reference evidence="18 20" key="1">
    <citation type="submission" date="2016-02" db="EMBL/GenBank/DDBJ databases">
        <authorList>
            <person name="Nicholson A.C."/>
            <person name="Humrighouse B.W."/>
            <person name="Loparev V."/>
            <person name="Emery B."/>
            <person name="Graziano J."/>
            <person name="McQuiston J.R."/>
        </authorList>
    </citation>
    <scope>NUCLEOTIDE SEQUENCE [LARGE SCALE GENOMIC DNA]</scope>
    <source>
        <strain evidence="18 20">E6809</strain>
    </source>
</reference>
<evidence type="ECO:0000256" key="1">
    <source>
        <dbReference type="ARBA" id="ARBA00001946"/>
    </source>
</evidence>
<protein>
    <recommendedName>
        <fullName evidence="13">8-oxo-dGTP diphosphatase</fullName>
        <ecNumber evidence="12">3.6.1.55</ecNumber>
    </recommendedName>
    <alternativeName>
        <fullName evidence="16">7,8-dihydro-8-oxoguanine-triphosphatase</fullName>
    </alternativeName>
    <alternativeName>
        <fullName evidence="15">Mutator protein MutT</fullName>
    </alternativeName>
    <alternativeName>
        <fullName evidence="14">dGTP pyrophosphohydrolase</fullName>
    </alternativeName>
</protein>
<comment type="similarity">
    <text evidence="2">Belongs to the Nudix hydrolase family.</text>
</comment>
<gene>
    <name evidence="18" type="ORF">AYC66_14655</name>
    <name evidence="19" type="ORF">BAY09_15600</name>
</gene>
<dbReference type="InterPro" id="IPR047127">
    <property type="entry name" value="MutT-like"/>
</dbReference>
<keyword evidence="3" id="KW-0515">Mutator protein</keyword>
<dbReference type="EC" id="3.6.1.55" evidence="12"/>
<dbReference type="Proteomes" id="UP000189738">
    <property type="component" value="Chromosome"/>
</dbReference>
<comment type="catalytic activity">
    <reaction evidence="11">
        <text>8-oxo-GTP + H2O = 8-oxo-GMP + diphosphate + H(+)</text>
        <dbReference type="Rhea" id="RHEA:67616"/>
        <dbReference type="ChEBI" id="CHEBI:15377"/>
        <dbReference type="ChEBI" id="CHEBI:15378"/>
        <dbReference type="ChEBI" id="CHEBI:33019"/>
        <dbReference type="ChEBI" id="CHEBI:143553"/>
        <dbReference type="ChEBI" id="CHEBI:145694"/>
    </reaction>
</comment>
<dbReference type="GO" id="GO:0046872">
    <property type="term" value="F:metal ion binding"/>
    <property type="evidence" value="ECO:0007669"/>
    <property type="project" value="UniProtKB-KW"/>
</dbReference>
<proteinExistence type="inferred from homology"/>
<evidence type="ECO:0000313" key="20">
    <source>
        <dbReference type="Proteomes" id="UP000189738"/>
    </source>
</evidence>
<dbReference type="PANTHER" id="PTHR47707:SF1">
    <property type="entry name" value="NUDIX HYDROLASE FAMILY PROTEIN"/>
    <property type="match status" value="1"/>
</dbReference>
<keyword evidence="8" id="KW-0460">Magnesium</keyword>
<keyword evidence="7 19" id="KW-0378">Hydrolase</keyword>
<dbReference type="EMBL" id="MAHS01000003">
    <property type="protein sequence ID" value="OPB52570.1"/>
    <property type="molecule type" value="Genomic_DNA"/>
</dbReference>
<dbReference type="RefSeq" id="WP_078720060.1">
    <property type="nucleotide sequence ID" value="NZ_JACLEX010000001.1"/>
</dbReference>
<dbReference type="InterPro" id="IPR029119">
    <property type="entry name" value="MutY_C"/>
</dbReference>
<sequence>MGTIRVVCGVIFNEGRILLCRRKPEKSLGGYWEFPGGKIEVGETEEESLYRELQEELGIRVEIERYFMSVVHDYDAFTIELIAYICRSGQSICVLTDHDEYEWVDKSELLNWKLAPADVPIANELCFMEQKMREG</sequence>
<dbReference type="CDD" id="cd03425">
    <property type="entry name" value="NUDIX_MutT_NudA_like"/>
    <property type="match status" value="1"/>
</dbReference>
<keyword evidence="6" id="KW-0227">DNA damage</keyword>
<reference evidence="19" key="2">
    <citation type="submission" date="2016-06" db="EMBL/GenBank/DDBJ databases">
        <authorList>
            <person name="Nicholson A.C."/>
        </authorList>
    </citation>
    <scope>NUCLEOTIDE SEQUENCE [LARGE SCALE GENOMIC DNA]</scope>
    <source>
        <strain evidence="19">E6809</strain>
    </source>
</reference>
<dbReference type="GO" id="GO:0006260">
    <property type="term" value="P:DNA replication"/>
    <property type="evidence" value="ECO:0007669"/>
    <property type="project" value="UniProtKB-KW"/>
</dbReference>
<dbReference type="GO" id="GO:0044715">
    <property type="term" value="F:8-oxo-dGDP phosphatase activity"/>
    <property type="evidence" value="ECO:0007669"/>
    <property type="project" value="TreeGrafter"/>
</dbReference>
<dbReference type="GO" id="GO:0006281">
    <property type="term" value="P:DNA repair"/>
    <property type="evidence" value="ECO:0007669"/>
    <property type="project" value="UniProtKB-KW"/>
</dbReference>
<evidence type="ECO:0000256" key="13">
    <source>
        <dbReference type="ARBA" id="ARBA00040794"/>
    </source>
</evidence>
<comment type="catalytic activity">
    <reaction evidence="10">
        <text>8-oxo-dGTP + H2O = 8-oxo-dGMP + diphosphate + H(+)</text>
        <dbReference type="Rhea" id="RHEA:31575"/>
        <dbReference type="ChEBI" id="CHEBI:15377"/>
        <dbReference type="ChEBI" id="CHEBI:15378"/>
        <dbReference type="ChEBI" id="CHEBI:33019"/>
        <dbReference type="ChEBI" id="CHEBI:63224"/>
        <dbReference type="ChEBI" id="CHEBI:77896"/>
        <dbReference type="EC" id="3.6.1.55"/>
    </reaction>
</comment>
<evidence type="ECO:0000256" key="5">
    <source>
        <dbReference type="ARBA" id="ARBA00022723"/>
    </source>
</evidence>
<evidence type="ECO:0000256" key="15">
    <source>
        <dbReference type="ARBA" id="ARBA00041979"/>
    </source>
</evidence>
<organism evidence="19">
    <name type="scientific">Elizabethkingia anophelis</name>
    <dbReference type="NCBI Taxonomy" id="1117645"/>
    <lineage>
        <taxon>Bacteria</taxon>
        <taxon>Pseudomonadati</taxon>
        <taxon>Bacteroidota</taxon>
        <taxon>Flavobacteriia</taxon>
        <taxon>Flavobacteriales</taxon>
        <taxon>Weeksellaceae</taxon>
        <taxon>Elizabethkingia</taxon>
    </lineage>
</organism>
<dbReference type="PROSITE" id="PS51462">
    <property type="entry name" value="NUDIX"/>
    <property type="match status" value="1"/>
</dbReference>
<dbReference type="GO" id="GO:0035539">
    <property type="term" value="F:8-oxo-7,8-dihydrodeoxyguanosine triphosphate pyrophosphatase activity"/>
    <property type="evidence" value="ECO:0007669"/>
    <property type="project" value="UniProtKB-EC"/>
</dbReference>
<evidence type="ECO:0000259" key="17">
    <source>
        <dbReference type="PROSITE" id="PS51462"/>
    </source>
</evidence>
<dbReference type="PRINTS" id="PR00502">
    <property type="entry name" value="NUDIXFAMILY"/>
</dbReference>
<dbReference type="EMBL" id="CP014339">
    <property type="protein sequence ID" value="AQX51848.1"/>
    <property type="molecule type" value="Genomic_DNA"/>
</dbReference>
<evidence type="ECO:0000256" key="4">
    <source>
        <dbReference type="ARBA" id="ARBA00022705"/>
    </source>
</evidence>
<keyword evidence="4" id="KW-0235">DNA replication</keyword>
<evidence type="ECO:0000313" key="18">
    <source>
        <dbReference type="EMBL" id="AQX51848.1"/>
    </source>
</evidence>
<keyword evidence="5" id="KW-0479">Metal-binding</keyword>
<evidence type="ECO:0000256" key="8">
    <source>
        <dbReference type="ARBA" id="ARBA00022842"/>
    </source>
</evidence>
<keyword evidence="9" id="KW-0234">DNA repair</keyword>
<evidence type="ECO:0000256" key="6">
    <source>
        <dbReference type="ARBA" id="ARBA00022763"/>
    </source>
</evidence>
<evidence type="ECO:0000256" key="10">
    <source>
        <dbReference type="ARBA" id="ARBA00035861"/>
    </source>
</evidence>
<name>A0A494J9W8_9FLAO</name>
<evidence type="ECO:0000256" key="11">
    <source>
        <dbReference type="ARBA" id="ARBA00036904"/>
    </source>
</evidence>
<dbReference type="InterPro" id="IPR000086">
    <property type="entry name" value="NUDIX_hydrolase_dom"/>
</dbReference>
<dbReference type="AlphaFoldDB" id="A0A494J9W8"/>
<evidence type="ECO:0000256" key="14">
    <source>
        <dbReference type="ARBA" id="ARBA00041592"/>
    </source>
</evidence>
<evidence type="ECO:0000256" key="3">
    <source>
        <dbReference type="ARBA" id="ARBA00022457"/>
    </source>
</evidence>
<accession>A0A494J9W8</accession>
<dbReference type="GO" id="GO:0008413">
    <property type="term" value="F:8-oxo-7,8-dihydroguanosine triphosphate pyrophosphatase activity"/>
    <property type="evidence" value="ECO:0007669"/>
    <property type="project" value="TreeGrafter"/>
</dbReference>
<feature type="domain" description="Nudix hydrolase" evidence="17">
    <location>
        <begin position="2"/>
        <end position="127"/>
    </location>
</feature>
<evidence type="ECO:0000256" key="2">
    <source>
        <dbReference type="ARBA" id="ARBA00005582"/>
    </source>
</evidence>
<evidence type="ECO:0000256" key="12">
    <source>
        <dbReference type="ARBA" id="ARBA00038905"/>
    </source>
</evidence>
<dbReference type="InterPro" id="IPR015797">
    <property type="entry name" value="NUDIX_hydrolase-like_dom_sf"/>
</dbReference>
<dbReference type="GO" id="GO:0044716">
    <property type="term" value="F:8-oxo-GDP phosphatase activity"/>
    <property type="evidence" value="ECO:0007669"/>
    <property type="project" value="TreeGrafter"/>
</dbReference>
<evidence type="ECO:0000256" key="9">
    <source>
        <dbReference type="ARBA" id="ARBA00023204"/>
    </source>
</evidence>
<dbReference type="PANTHER" id="PTHR47707">
    <property type="entry name" value="8-OXO-DGTP DIPHOSPHATASE"/>
    <property type="match status" value="1"/>
</dbReference>
<evidence type="ECO:0000313" key="19">
    <source>
        <dbReference type="EMBL" id="OPB52570.1"/>
    </source>
</evidence>
<dbReference type="InterPro" id="IPR020476">
    <property type="entry name" value="Nudix_hydrolase"/>
</dbReference>
<dbReference type="SUPFAM" id="SSF55811">
    <property type="entry name" value="Nudix"/>
    <property type="match status" value="1"/>
</dbReference>
<dbReference type="Gene3D" id="3.90.79.10">
    <property type="entry name" value="Nucleoside Triphosphate Pyrophosphohydrolase"/>
    <property type="match status" value="1"/>
</dbReference>
<comment type="cofactor">
    <cofactor evidence="1">
        <name>Mg(2+)</name>
        <dbReference type="ChEBI" id="CHEBI:18420"/>
    </cofactor>
</comment>
<evidence type="ECO:0000256" key="7">
    <source>
        <dbReference type="ARBA" id="ARBA00022801"/>
    </source>
</evidence>
<dbReference type="Pfam" id="PF14815">
    <property type="entry name" value="NUDIX_4"/>
    <property type="match status" value="1"/>
</dbReference>
<evidence type="ECO:0000256" key="16">
    <source>
        <dbReference type="ARBA" id="ARBA00042798"/>
    </source>
</evidence>